<dbReference type="InterPro" id="IPR029039">
    <property type="entry name" value="Flavoprotein-like_sf"/>
</dbReference>
<dbReference type="PANTHER" id="PTHR43408">
    <property type="entry name" value="FMN REDUCTASE (NADPH)"/>
    <property type="match status" value="1"/>
</dbReference>
<evidence type="ECO:0000256" key="1">
    <source>
        <dbReference type="ARBA" id="ARBA00022630"/>
    </source>
</evidence>
<accession>A0AAD1KQ80</accession>
<reference evidence="6" key="1">
    <citation type="submission" date="2021-06" db="EMBL/GenBank/DDBJ databases">
        <title>Genome sequence of Cutibacterium modestum strain KB17-24694.</title>
        <authorList>
            <person name="Dekio I."/>
            <person name="Asahina A."/>
            <person name="Nishida M."/>
        </authorList>
    </citation>
    <scope>NUCLEOTIDE SEQUENCE</scope>
    <source>
        <strain evidence="6">KB17-24694</strain>
    </source>
</reference>
<dbReference type="SUPFAM" id="SSF51679">
    <property type="entry name" value="Bacterial luciferase-like"/>
    <property type="match status" value="1"/>
</dbReference>
<dbReference type="SUPFAM" id="SSF52218">
    <property type="entry name" value="Flavoproteins"/>
    <property type="match status" value="1"/>
</dbReference>
<dbReference type="InterPro" id="IPR036661">
    <property type="entry name" value="Luciferase-like_sf"/>
</dbReference>
<dbReference type="Gene3D" id="3.40.50.360">
    <property type="match status" value="1"/>
</dbReference>
<evidence type="ECO:0000256" key="2">
    <source>
        <dbReference type="ARBA" id="ARBA00022643"/>
    </source>
</evidence>
<evidence type="ECO:0000256" key="3">
    <source>
        <dbReference type="ARBA" id="ARBA00023002"/>
    </source>
</evidence>
<dbReference type="Pfam" id="PF03358">
    <property type="entry name" value="FMN_red"/>
    <property type="match status" value="1"/>
</dbReference>
<dbReference type="Gene3D" id="3.20.20.30">
    <property type="entry name" value="Luciferase-like domain"/>
    <property type="match status" value="1"/>
</dbReference>
<organism evidence="6 7">
    <name type="scientific">Cutibacterium modestum</name>
    <dbReference type="NCBI Taxonomy" id="2559073"/>
    <lineage>
        <taxon>Bacteria</taxon>
        <taxon>Bacillati</taxon>
        <taxon>Actinomycetota</taxon>
        <taxon>Actinomycetes</taxon>
        <taxon>Propionibacteriales</taxon>
        <taxon>Propionibacteriaceae</taxon>
        <taxon>Cutibacterium</taxon>
    </lineage>
</organism>
<dbReference type="GO" id="GO:0016705">
    <property type="term" value="F:oxidoreductase activity, acting on paired donors, with incorporation or reduction of molecular oxygen"/>
    <property type="evidence" value="ECO:0007669"/>
    <property type="project" value="InterPro"/>
</dbReference>
<dbReference type="RefSeq" id="WP_002533846.1">
    <property type="nucleotide sequence ID" value="NZ_BJEN01000003.1"/>
</dbReference>
<name>A0AAD1KQ80_9ACTN</name>
<keyword evidence="3" id="KW-0560">Oxidoreductase</keyword>
<dbReference type="InterPro" id="IPR051814">
    <property type="entry name" value="NAD(P)H-dep_FMN_reductase"/>
</dbReference>
<sequence>MDHVQKVIERFRVRHAHYAHGHPKDVIVGLGGQFFLRKNSQDAMHEFHCYLDNGHGPGLEEFTSATPLTVGSPQQVIEETLSFKDHVGHCQRRLFLFDHAVLPLKMIVKQMDLLGEILPELRKGFAEGRPADTPDAPTYDSLVAACSEHSDGYLLLPVTRSLEHPTGIDMKIVAISAGLGQPSSTRMLVDCLVAQITQDLPNAEAEVMEVRDLGHDLLNAEFTGVRSVGVTEALESIAGADGLLAVSPVFNAHAAAVFHLLFEVLDVGALEGKPVLVGATGGTVRHSLVMDRDIVASLHYHHALVSPVSVFAATEDWGNPSALDRRIQRAARTFVRVLAGWNGVSGSEVAAGDDSETDGRKLSGPVPDDGLGPVQDFEDMFTAFGH</sequence>
<feature type="region of interest" description="Disordered" evidence="4">
    <location>
        <begin position="349"/>
        <end position="369"/>
    </location>
</feature>
<dbReference type="AlphaFoldDB" id="A0AAD1KQ80"/>
<dbReference type="EMBL" id="AP024747">
    <property type="protein sequence ID" value="BCY26128.1"/>
    <property type="molecule type" value="Genomic_DNA"/>
</dbReference>
<protein>
    <recommendedName>
        <fullName evidence="5">NADPH-dependent FMN reductase-like domain-containing protein</fullName>
    </recommendedName>
</protein>
<evidence type="ECO:0000259" key="5">
    <source>
        <dbReference type="Pfam" id="PF03358"/>
    </source>
</evidence>
<keyword evidence="2" id="KW-0288">FMN</keyword>
<feature type="domain" description="NADPH-dependent FMN reductase-like" evidence="5">
    <location>
        <begin position="170"/>
        <end position="317"/>
    </location>
</feature>
<gene>
    <name evidence="6" type="ORF">KB1_21180</name>
</gene>
<dbReference type="GeneID" id="92881326"/>
<evidence type="ECO:0000313" key="7">
    <source>
        <dbReference type="Proteomes" id="UP000825072"/>
    </source>
</evidence>
<evidence type="ECO:0000256" key="4">
    <source>
        <dbReference type="SAM" id="MobiDB-lite"/>
    </source>
</evidence>
<keyword evidence="1" id="KW-0285">Flavoprotein</keyword>
<dbReference type="Proteomes" id="UP000825072">
    <property type="component" value="Chromosome 1"/>
</dbReference>
<proteinExistence type="predicted"/>
<dbReference type="PANTHER" id="PTHR43408:SF2">
    <property type="entry name" value="FMN REDUCTASE (NADPH)"/>
    <property type="match status" value="1"/>
</dbReference>
<dbReference type="InterPro" id="IPR005025">
    <property type="entry name" value="FMN_Rdtase-like_dom"/>
</dbReference>
<evidence type="ECO:0000313" key="6">
    <source>
        <dbReference type="EMBL" id="BCY26128.1"/>
    </source>
</evidence>